<dbReference type="Proteomes" id="UP000887013">
    <property type="component" value="Unassembled WGS sequence"/>
</dbReference>
<accession>A0A8X6UAK1</accession>
<gene>
    <name evidence="2" type="ORF">NPIL_421451</name>
</gene>
<comment type="caution">
    <text evidence="2">The sequence shown here is derived from an EMBL/GenBank/DDBJ whole genome shotgun (WGS) entry which is preliminary data.</text>
</comment>
<evidence type="ECO:0008006" key="4">
    <source>
        <dbReference type="Google" id="ProtNLM"/>
    </source>
</evidence>
<evidence type="ECO:0000313" key="2">
    <source>
        <dbReference type="EMBL" id="GFT95181.1"/>
    </source>
</evidence>
<keyword evidence="1" id="KW-0732">Signal</keyword>
<name>A0A8X6UAK1_NEPPI</name>
<keyword evidence="3" id="KW-1185">Reference proteome</keyword>
<evidence type="ECO:0000256" key="1">
    <source>
        <dbReference type="SAM" id="SignalP"/>
    </source>
</evidence>
<evidence type="ECO:0000313" key="3">
    <source>
        <dbReference type="Proteomes" id="UP000887013"/>
    </source>
</evidence>
<reference evidence="2" key="1">
    <citation type="submission" date="2020-08" db="EMBL/GenBank/DDBJ databases">
        <title>Multicomponent nature underlies the extraordinary mechanical properties of spider dragline silk.</title>
        <authorList>
            <person name="Kono N."/>
            <person name="Nakamura H."/>
            <person name="Mori M."/>
            <person name="Yoshida Y."/>
            <person name="Ohtoshi R."/>
            <person name="Malay A.D."/>
            <person name="Moran D.A.P."/>
            <person name="Tomita M."/>
            <person name="Numata K."/>
            <person name="Arakawa K."/>
        </authorList>
    </citation>
    <scope>NUCLEOTIDE SEQUENCE</scope>
</reference>
<protein>
    <recommendedName>
        <fullName evidence="4">Secreted protein</fullName>
    </recommendedName>
</protein>
<proteinExistence type="predicted"/>
<feature type="signal peptide" evidence="1">
    <location>
        <begin position="1"/>
        <end position="25"/>
    </location>
</feature>
<dbReference type="EMBL" id="BMAW01026054">
    <property type="protein sequence ID" value="GFT95181.1"/>
    <property type="molecule type" value="Genomic_DNA"/>
</dbReference>
<sequence length="98" mass="10875">MKFYIIKYLAGVLTTLPLLVVKGIGSSPVVTTGFSNSSRYSLCTGRNNSEFSVFMRTSLICPSGPVITFRTRARFQYERLLLLSSSRTISSTLIGWVL</sequence>
<organism evidence="2 3">
    <name type="scientific">Nephila pilipes</name>
    <name type="common">Giant wood spider</name>
    <name type="synonym">Nephila maculata</name>
    <dbReference type="NCBI Taxonomy" id="299642"/>
    <lineage>
        <taxon>Eukaryota</taxon>
        <taxon>Metazoa</taxon>
        <taxon>Ecdysozoa</taxon>
        <taxon>Arthropoda</taxon>
        <taxon>Chelicerata</taxon>
        <taxon>Arachnida</taxon>
        <taxon>Araneae</taxon>
        <taxon>Araneomorphae</taxon>
        <taxon>Entelegynae</taxon>
        <taxon>Araneoidea</taxon>
        <taxon>Nephilidae</taxon>
        <taxon>Nephila</taxon>
    </lineage>
</organism>
<feature type="chain" id="PRO_5036479314" description="Secreted protein" evidence="1">
    <location>
        <begin position="26"/>
        <end position="98"/>
    </location>
</feature>
<dbReference type="AlphaFoldDB" id="A0A8X6UAK1"/>